<evidence type="ECO:0000313" key="4">
    <source>
        <dbReference type="Proteomes" id="UP000678895"/>
    </source>
</evidence>
<dbReference type="Gene3D" id="2.60.120.200">
    <property type="match status" value="1"/>
</dbReference>
<dbReference type="EMBL" id="BORS01000036">
    <property type="protein sequence ID" value="GIO45199.1"/>
    <property type="molecule type" value="Genomic_DNA"/>
</dbReference>
<evidence type="ECO:0000313" key="3">
    <source>
        <dbReference type="EMBL" id="GIO45199.1"/>
    </source>
</evidence>
<feature type="domain" description="GH16" evidence="2">
    <location>
        <begin position="4"/>
        <end position="248"/>
    </location>
</feature>
<dbReference type="RefSeq" id="WP_301630963.1">
    <property type="nucleotide sequence ID" value="NZ_BORS01000036.1"/>
</dbReference>
<dbReference type="PANTHER" id="PTHR10963:SF55">
    <property type="entry name" value="GLYCOSIDE HYDROLASE FAMILY 16 PROTEIN"/>
    <property type="match status" value="1"/>
</dbReference>
<protein>
    <recommendedName>
        <fullName evidence="2">GH16 domain-containing protein</fullName>
    </recommendedName>
</protein>
<dbReference type="PROSITE" id="PS51762">
    <property type="entry name" value="GH16_2"/>
    <property type="match status" value="1"/>
</dbReference>
<comment type="similarity">
    <text evidence="1">Belongs to the glycosyl hydrolase 16 family.</text>
</comment>
<dbReference type="Pfam" id="PF00722">
    <property type="entry name" value="Glyco_hydro_16"/>
    <property type="match status" value="1"/>
</dbReference>
<comment type="caution">
    <text evidence="3">The sequence shown here is derived from an EMBL/GenBank/DDBJ whole genome shotgun (WGS) entry which is preliminary data.</text>
</comment>
<dbReference type="Proteomes" id="UP000678895">
    <property type="component" value="Unassembled WGS sequence"/>
</dbReference>
<dbReference type="InterPro" id="IPR000757">
    <property type="entry name" value="Beta-glucanase-like"/>
</dbReference>
<dbReference type="SUPFAM" id="SSF49899">
    <property type="entry name" value="Concanavalin A-like lectins/glucanases"/>
    <property type="match status" value="1"/>
</dbReference>
<dbReference type="InterPro" id="IPR013320">
    <property type="entry name" value="ConA-like_dom_sf"/>
</dbReference>
<dbReference type="InterPro" id="IPR050546">
    <property type="entry name" value="Glycosyl_Hydrlase_16"/>
</dbReference>
<dbReference type="CDD" id="cd08023">
    <property type="entry name" value="GH16_laminarinase_like"/>
    <property type="match status" value="1"/>
</dbReference>
<evidence type="ECO:0000259" key="2">
    <source>
        <dbReference type="PROSITE" id="PS51762"/>
    </source>
</evidence>
<evidence type="ECO:0000256" key="1">
    <source>
        <dbReference type="ARBA" id="ARBA00006865"/>
    </source>
</evidence>
<reference evidence="3" key="1">
    <citation type="submission" date="2021-03" db="EMBL/GenBank/DDBJ databases">
        <title>Antimicrobial resistance genes in bacteria isolated from Japanese honey, and their potential for conferring macrolide and lincosamide resistance in the American foulbrood pathogen Paenibacillus larvae.</title>
        <authorList>
            <person name="Okamoto M."/>
            <person name="Kumagai M."/>
            <person name="Kanamori H."/>
            <person name="Takamatsu D."/>
        </authorList>
    </citation>
    <scope>NUCLEOTIDE SEQUENCE</scope>
    <source>
        <strain evidence="3">J41TS4</strain>
    </source>
</reference>
<dbReference type="GO" id="GO:0004553">
    <property type="term" value="F:hydrolase activity, hydrolyzing O-glycosyl compounds"/>
    <property type="evidence" value="ECO:0007669"/>
    <property type="project" value="InterPro"/>
</dbReference>
<dbReference type="GO" id="GO:0005975">
    <property type="term" value="P:carbohydrate metabolic process"/>
    <property type="evidence" value="ECO:0007669"/>
    <property type="project" value="InterPro"/>
</dbReference>
<sequence>MDKLIWHQDYLHSSAGLDSWNVRLGNDLLDDQGNAIFPGWGNGEQQFYTGNPGNLYLNEEGLNLCARREAVETVDGRKFAYTSARIDTRDIFSFCYGKLVVRARLPIGQGMWPAIWLLPQDKKYGNWPASGEIDMIEAKGRLPQQVFGTLHYGSDWDHKVTDEFSHQLESGTIQEFHDYTLEWSEESIRWLADGHCFAERRMEPGVTPFDVPFYLLLNLAVGGFYDPVPVDEEALPAVMTISGIWVYQ</sequence>
<keyword evidence="4" id="KW-1185">Reference proteome</keyword>
<dbReference type="AlphaFoldDB" id="A0A919Y6F6"/>
<accession>A0A919Y6F6</accession>
<proteinExistence type="inferred from homology"/>
<dbReference type="PANTHER" id="PTHR10963">
    <property type="entry name" value="GLYCOSYL HYDROLASE-RELATED"/>
    <property type="match status" value="1"/>
</dbReference>
<name>A0A919Y6F6_9BACL</name>
<organism evidence="3 4">
    <name type="scientific">Paenibacillus apis</name>
    <dbReference type="NCBI Taxonomy" id="1792174"/>
    <lineage>
        <taxon>Bacteria</taxon>
        <taxon>Bacillati</taxon>
        <taxon>Bacillota</taxon>
        <taxon>Bacilli</taxon>
        <taxon>Bacillales</taxon>
        <taxon>Paenibacillaceae</taxon>
        <taxon>Paenibacillus</taxon>
    </lineage>
</organism>
<gene>
    <name evidence="3" type="ORF">J41TS4_49570</name>
</gene>